<feature type="compositionally biased region" description="Basic and acidic residues" evidence="2">
    <location>
        <begin position="571"/>
        <end position="580"/>
    </location>
</feature>
<dbReference type="Proteomes" id="UP000078348">
    <property type="component" value="Unassembled WGS sequence"/>
</dbReference>
<keyword evidence="3" id="KW-0396">Initiation factor</keyword>
<reference evidence="3 4" key="1">
    <citation type="submission" date="2016-05" db="EMBL/GenBank/DDBJ databases">
        <title>Nuclear genome of Blastocystis sp. subtype 1 NandII.</title>
        <authorList>
            <person name="Gentekaki E."/>
            <person name="Curtis B."/>
            <person name="Stairs C."/>
            <person name="Eme L."/>
            <person name="Herman E."/>
            <person name="Klimes V."/>
            <person name="Arias M.C."/>
            <person name="Elias M."/>
            <person name="Hilliou F."/>
            <person name="Klute M."/>
            <person name="Malik S.-B."/>
            <person name="Pightling A."/>
            <person name="Rachubinski R."/>
            <person name="Salas D."/>
            <person name="Schlacht A."/>
            <person name="Suga H."/>
            <person name="Archibald J."/>
            <person name="Ball S.G."/>
            <person name="Clark G."/>
            <person name="Dacks J."/>
            <person name="Van Der Giezen M."/>
            <person name="Tsaousis A."/>
            <person name="Roger A."/>
        </authorList>
    </citation>
    <scope>NUCLEOTIDE SEQUENCE [LARGE SCALE GENOMIC DNA]</scope>
    <source>
        <strain evidence="4">ATCC 50177 / NandII</strain>
    </source>
</reference>
<dbReference type="GO" id="GO:0003743">
    <property type="term" value="F:translation initiation factor activity"/>
    <property type="evidence" value="ECO:0007669"/>
    <property type="project" value="UniProtKB-KW"/>
</dbReference>
<dbReference type="OrthoDB" id="26970at2759"/>
<evidence type="ECO:0000313" key="3">
    <source>
        <dbReference type="EMBL" id="OAO16242.1"/>
    </source>
</evidence>
<dbReference type="EMBL" id="LXWW01000092">
    <property type="protein sequence ID" value="OAO16242.1"/>
    <property type="molecule type" value="Genomic_DNA"/>
</dbReference>
<dbReference type="STRING" id="478820.A0A196SJ83"/>
<keyword evidence="4" id="KW-1185">Reference proteome</keyword>
<dbReference type="InterPro" id="IPR007991">
    <property type="entry name" value="RNA_pol_I_trans_ini_fac_RRN3"/>
</dbReference>
<feature type="region of interest" description="Disordered" evidence="2">
    <location>
        <begin position="597"/>
        <end position="625"/>
    </location>
</feature>
<dbReference type="Pfam" id="PF05327">
    <property type="entry name" value="RRN3"/>
    <property type="match status" value="1"/>
</dbReference>
<proteinExistence type="inferred from homology"/>
<protein>
    <submittedName>
        <fullName evidence="3">RNA polymerase I-specific transcription initiation factor rrn3</fullName>
    </submittedName>
</protein>
<sequence>MKLDELRDKKVVEDETTRFIRNALECKIRGDKEAYDIIKKLLSNPSDTEAVISMSTSIGHCINLICNNVEQFFDLVSIVLRIPFNGNMNVATVLTDFCTAIASISSSFNKLIFNMLFREMMELAVPDHPVETGKEMDEATRNKLLQLIHSTIQSILRVSPLSGQVCLSCYKENYPFITRENYLHKHAVSQLLHLLSYAPVLRERGLTLLVEKLIAIDVEIIVDDNDEESSGDQQPEDGLSEKLDELLLLVFDYIDTQIKENQDNAKILFRILQKVFEKAIMLTHRSKYTQFLLFYICHFDSSFVERFVGRLVDWYCSEEAPAITRQTCAAYCASFICRANFVSIDIIRSVLYFSLTWLTKYIDMHVQWSALTPSYEVQENPLNPGDPGHVVFYSLMQAVCYILCFTSKRFEDNDSVGFLRKWAWARILNSPLDPLRYCIRSVASEFVRVCRRLCLLDLAALNSDYVHYLIAAQMSEHDEDGAHEIGSGYNPLDSFFPFDPYLLQASSKYITPLYVNWSDVVGDEEESEEEDEEDSDELDLSDSLSSLSMSIESHGSFDASTPLSMMKKPREKGDAKEAVPRQRKLSVSMFYEEGSMEVQETHAFESNPLSYNNTEEEDDKDFQKLSFTRTRKMSDAGGW</sequence>
<comment type="similarity">
    <text evidence="1">Belongs to the RRN3 family.</text>
</comment>
<comment type="caution">
    <text evidence="3">The sequence shown here is derived from an EMBL/GenBank/DDBJ whole genome shotgun (WGS) entry which is preliminary data.</text>
</comment>
<dbReference type="GO" id="GO:0001181">
    <property type="term" value="F:RNA polymerase I general transcription initiation factor activity"/>
    <property type="evidence" value="ECO:0007669"/>
    <property type="project" value="InterPro"/>
</dbReference>
<feature type="region of interest" description="Disordered" evidence="2">
    <location>
        <begin position="521"/>
        <end position="583"/>
    </location>
</feature>
<organism evidence="3 4">
    <name type="scientific">Blastocystis sp. subtype 1 (strain ATCC 50177 / NandII)</name>
    <dbReference type="NCBI Taxonomy" id="478820"/>
    <lineage>
        <taxon>Eukaryota</taxon>
        <taxon>Sar</taxon>
        <taxon>Stramenopiles</taxon>
        <taxon>Bigyra</taxon>
        <taxon>Opalozoa</taxon>
        <taxon>Opalinata</taxon>
        <taxon>Blastocystidae</taxon>
        <taxon>Blastocystis</taxon>
    </lineage>
</organism>
<feature type="compositionally biased region" description="Acidic residues" evidence="2">
    <location>
        <begin position="521"/>
        <end position="540"/>
    </location>
</feature>
<evidence type="ECO:0000256" key="2">
    <source>
        <dbReference type="SAM" id="MobiDB-lite"/>
    </source>
</evidence>
<accession>A0A196SJ83</accession>
<dbReference type="GO" id="GO:0005634">
    <property type="term" value="C:nucleus"/>
    <property type="evidence" value="ECO:0007669"/>
    <property type="project" value="TreeGrafter"/>
</dbReference>
<dbReference type="GO" id="GO:0006361">
    <property type="term" value="P:transcription initiation at RNA polymerase I promoter"/>
    <property type="evidence" value="ECO:0007669"/>
    <property type="project" value="InterPro"/>
</dbReference>
<evidence type="ECO:0000313" key="4">
    <source>
        <dbReference type="Proteomes" id="UP000078348"/>
    </source>
</evidence>
<gene>
    <name evidence="3" type="ORF">AV274_2022</name>
</gene>
<keyword evidence="3" id="KW-0648">Protein biosynthesis</keyword>
<evidence type="ECO:0000256" key="1">
    <source>
        <dbReference type="ARBA" id="ARBA00010098"/>
    </source>
</evidence>
<dbReference type="AlphaFoldDB" id="A0A196SJ83"/>
<dbReference type="GO" id="GO:0001042">
    <property type="term" value="F:RNA polymerase I core binding"/>
    <property type="evidence" value="ECO:0007669"/>
    <property type="project" value="TreeGrafter"/>
</dbReference>
<dbReference type="PANTHER" id="PTHR12790:SF0">
    <property type="entry name" value="RNA POLYMERASE I-SPECIFIC TRANSCRIPTION INITIATION FACTOR RRN3-RELATED"/>
    <property type="match status" value="1"/>
</dbReference>
<feature type="compositionally biased region" description="Polar residues" evidence="2">
    <location>
        <begin position="549"/>
        <end position="563"/>
    </location>
</feature>
<name>A0A196SJ83_BLAHN</name>
<dbReference type="PANTHER" id="PTHR12790">
    <property type="entry name" value="TRANSCRIPTION INITIATION FACTOR IA RRN3"/>
    <property type="match status" value="1"/>
</dbReference>